<proteinExistence type="predicted"/>
<accession>A0A0J9XL39</accession>
<dbReference type="PANTHER" id="PTHR28230">
    <property type="entry name" value="CHROMOSOME 1, WHOLE GENOME SHOTGUN SEQUENCE"/>
    <property type="match status" value="1"/>
</dbReference>
<evidence type="ECO:0000313" key="3">
    <source>
        <dbReference type="Proteomes" id="UP000242525"/>
    </source>
</evidence>
<comment type="caution">
    <text evidence="2">The sequence shown here is derived from an EMBL/GenBank/DDBJ whole genome shotgun (WGS) entry which is preliminary data.</text>
</comment>
<reference evidence="2" key="1">
    <citation type="submission" date="2014-03" db="EMBL/GenBank/DDBJ databases">
        <authorList>
            <person name="Casaregola S."/>
        </authorList>
    </citation>
    <scope>NUCLEOTIDE SEQUENCE [LARGE SCALE GENOMIC DNA]</scope>
    <source>
        <strain evidence="2">CLIB 918</strain>
    </source>
</reference>
<feature type="compositionally biased region" description="Acidic residues" evidence="1">
    <location>
        <begin position="79"/>
        <end position="99"/>
    </location>
</feature>
<dbReference type="Proteomes" id="UP000242525">
    <property type="component" value="Unassembled WGS sequence"/>
</dbReference>
<protein>
    <submittedName>
        <fullName evidence="2">Uncharacterized protein</fullName>
    </submittedName>
</protein>
<keyword evidence="3" id="KW-1185">Reference proteome</keyword>
<dbReference type="EMBL" id="CCBN010000027">
    <property type="protein sequence ID" value="CDO57933.1"/>
    <property type="molecule type" value="Genomic_DNA"/>
</dbReference>
<dbReference type="AlphaFoldDB" id="A0A0J9XL39"/>
<evidence type="ECO:0000313" key="2">
    <source>
        <dbReference type="EMBL" id="CDO57933.1"/>
    </source>
</evidence>
<dbReference type="OrthoDB" id="5555533at2759"/>
<dbReference type="Pfam" id="PF19117">
    <property type="entry name" value="Mim2"/>
    <property type="match status" value="1"/>
</dbReference>
<gene>
    <name evidence="2" type="ORF">BN980_GECA27s00879g</name>
</gene>
<feature type="region of interest" description="Disordered" evidence="1">
    <location>
        <begin position="47"/>
        <end position="99"/>
    </location>
</feature>
<dbReference type="GO" id="GO:0005741">
    <property type="term" value="C:mitochondrial outer membrane"/>
    <property type="evidence" value="ECO:0007669"/>
    <property type="project" value="TreeGrafter"/>
</dbReference>
<dbReference type="PANTHER" id="PTHR28230:SF1">
    <property type="entry name" value="MITOCHONDRIAL IMPORT PROTEIN 2"/>
    <property type="match status" value="1"/>
</dbReference>
<dbReference type="STRING" id="1173061.A0A0J9XL39"/>
<feature type="compositionally biased region" description="Low complexity" evidence="1">
    <location>
        <begin position="69"/>
        <end position="78"/>
    </location>
</feature>
<name>A0A0J9XL39_GEOCN</name>
<organism evidence="2 3">
    <name type="scientific">Geotrichum candidum</name>
    <name type="common">Oospora lactis</name>
    <name type="synonym">Dipodascus geotrichum</name>
    <dbReference type="NCBI Taxonomy" id="1173061"/>
    <lineage>
        <taxon>Eukaryota</taxon>
        <taxon>Fungi</taxon>
        <taxon>Dikarya</taxon>
        <taxon>Ascomycota</taxon>
        <taxon>Saccharomycotina</taxon>
        <taxon>Dipodascomycetes</taxon>
        <taxon>Dipodascales</taxon>
        <taxon>Dipodascaceae</taxon>
        <taxon>Geotrichum</taxon>
    </lineage>
</organism>
<dbReference type="InterPro" id="IPR037652">
    <property type="entry name" value="Mim2"/>
</dbReference>
<sequence>MSTSPDQDSGPAVAAKVATVATAAAAAAVASDPTAVPVVATAAATAPTAAETNELSDSNDHEYALEPTSSYGSSSYVSSDDDEYDDDDYDEDEDDTDGETVEYLSDAQAEWEESIAQIQSLLTCILIPVVGKFFGRRFSYFVWGKFAEYKYGAKVVITSEAAFEATTALQSTVVI</sequence>
<dbReference type="GO" id="GO:0045040">
    <property type="term" value="P:protein insertion into mitochondrial outer membrane"/>
    <property type="evidence" value="ECO:0007669"/>
    <property type="project" value="InterPro"/>
</dbReference>
<dbReference type="GO" id="GO:0070096">
    <property type="term" value="P:mitochondrial outer membrane translocase complex assembly"/>
    <property type="evidence" value="ECO:0007669"/>
    <property type="project" value="InterPro"/>
</dbReference>
<evidence type="ECO:0000256" key="1">
    <source>
        <dbReference type="SAM" id="MobiDB-lite"/>
    </source>
</evidence>